<sequence length="568" mass="62084">MKINTLFNALLLWTLTAVSQAQTTEPIGNCTIFSRTGDYTYTRYSSTPSRISAAEYCVSRRKTNQSCPLVADGDLQLTFNINSTELRDSYWPTKEGTESFLHRLIRNELNSQGKDFNRTVIGVIDTVMPLEPGTAGYINFYPLLLCAEGTMKNCTGGIEDGLGIEACAPVATVDGGLKIMSGRTVLQNVSSSDVENYTDPFAGQSRGGGVHSLVLNWSFIGVAFLGVLGATIIGVSLPQLSYTANQVFPIAKLNPHEVRVLHIKYRSQFRKRLQVPASAADEVDGEIGAIPPIQRRTTLRDTTRSMLINFAPPQPIMKAKTMAPHNILCVASSLLTMGLLVWAVVIGDGPATIAIVLLSAATSLFCAASLWSLPTRPFWISGSAHSGDVVIRTKNGAFLIVQCNQEIARELYYGSEEVRQAITRGFGISVGSGTIVFMVAVILLGNASWTMQAALAVTYLLLNAVFWFVALIPSTTHWDFPMYEIQEIVRDNVKDLTQGVGSDPLTRSLWQAIFVTKSTDWVKRSGATPGTTQWENWLNEAYKQANVGNRMWNPEAAFAMASKLTVLE</sequence>
<feature type="transmembrane region" description="Helical" evidence="1">
    <location>
        <begin position="351"/>
        <end position="373"/>
    </location>
</feature>
<dbReference type="AlphaFoldDB" id="S3DYW6"/>
<dbReference type="Pfam" id="PF19535">
    <property type="entry name" value="DUF6060"/>
    <property type="match status" value="1"/>
</dbReference>
<dbReference type="EMBL" id="KE145352">
    <property type="protein sequence ID" value="EPE37131.1"/>
    <property type="molecule type" value="Genomic_DNA"/>
</dbReference>
<dbReference type="KEGG" id="glz:GLAREA_09294"/>
<feature type="transmembrane region" description="Helical" evidence="1">
    <location>
        <begin position="327"/>
        <end position="345"/>
    </location>
</feature>
<feature type="transmembrane region" description="Helical" evidence="1">
    <location>
        <begin position="214"/>
        <end position="237"/>
    </location>
</feature>
<proteinExistence type="predicted"/>
<dbReference type="RefSeq" id="XP_008076446.1">
    <property type="nucleotide sequence ID" value="XM_008078255.1"/>
</dbReference>
<gene>
    <name evidence="3" type="ORF">GLAREA_09294</name>
</gene>
<feature type="transmembrane region" description="Helical" evidence="1">
    <location>
        <begin position="425"/>
        <end position="445"/>
    </location>
</feature>
<accession>S3DYW6</accession>
<keyword evidence="1" id="KW-1133">Transmembrane helix</keyword>
<dbReference type="InterPro" id="IPR045702">
    <property type="entry name" value="DUF6060"/>
</dbReference>
<dbReference type="OrthoDB" id="5412502at2759"/>
<dbReference type="HOGENOM" id="CLU_479829_0_0_1"/>
<dbReference type="eggNOG" id="ENOG502SI3B">
    <property type="taxonomic scope" value="Eukaryota"/>
</dbReference>
<feature type="signal peptide" evidence="2">
    <location>
        <begin position="1"/>
        <end position="21"/>
    </location>
</feature>
<protein>
    <submittedName>
        <fullName evidence="3">Uncharacterized protein</fullName>
    </submittedName>
</protein>
<dbReference type="STRING" id="1116229.S3DYW6"/>
<reference evidence="3 4" key="1">
    <citation type="journal article" date="2013" name="BMC Genomics">
        <title>Genomics-driven discovery of the pneumocandin biosynthetic gene cluster in the fungus Glarea lozoyensis.</title>
        <authorList>
            <person name="Chen L."/>
            <person name="Yue Q."/>
            <person name="Zhang X."/>
            <person name="Xiang M."/>
            <person name="Wang C."/>
            <person name="Li S."/>
            <person name="Che Y."/>
            <person name="Ortiz-Lopez F.J."/>
            <person name="Bills G.F."/>
            <person name="Liu X."/>
            <person name="An Z."/>
        </authorList>
    </citation>
    <scope>NUCLEOTIDE SEQUENCE [LARGE SCALE GENOMIC DNA]</scope>
    <source>
        <strain evidence="4">ATCC 20868 / MF5171</strain>
    </source>
</reference>
<keyword evidence="1" id="KW-0812">Transmembrane</keyword>
<evidence type="ECO:0000313" key="3">
    <source>
        <dbReference type="EMBL" id="EPE37131.1"/>
    </source>
</evidence>
<keyword evidence="4" id="KW-1185">Reference proteome</keyword>
<dbReference type="Proteomes" id="UP000016922">
    <property type="component" value="Unassembled WGS sequence"/>
</dbReference>
<evidence type="ECO:0000313" key="4">
    <source>
        <dbReference type="Proteomes" id="UP000016922"/>
    </source>
</evidence>
<feature type="chain" id="PRO_5004520124" evidence="2">
    <location>
        <begin position="22"/>
        <end position="568"/>
    </location>
</feature>
<keyword evidence="2" id="KW-0732">Signal</keyword>
<evidence type="ECO:0000256" key="2">
    <source>
        <dbReference type="SAM" id="SignalP"/>
    </source>
</evidence>
<feature type="transmembrane region" description="Helical" evidence="1">
    <location>
        <begin position="451"/>
        <end position="472"/>
    </location>
</feature>
<organism evidence="3 4">
    <name type="scientific">Glarea lozoyensis (strain ATCC 20868 / MF5171)</name>
    <dbReference type="NCBI Taxonomy" id="1116229"/>
    <lineage>
        <taxon>Eukaryota</taxon>
        <taxon>Fungi</taxon>
        <taxon>Dikarya</taxon>
        <taxon>Ascomycota</taxon>
        <taxon>Pezizomycotina</taxon>
        <taxon>Leotiomycetes</taxon>
        <taxon>Helotiales</taxon>
        <taxon>Helotiaceae</taxon>
        <taxon>Glarea</taxon>
    </lineage>
</organism>
<keyword evidence="1" id="KW-0472">Membrane</keyword>
<name>S3DYW6_GLAL2</name>
<dbReference type="GeneID" id="19468342"/>
<evidence type="ECO:0000256" key="1">
    <source>
        <dbReference type="SAM" id="Phobius"/>
    </source>
</evidence>